<dbReference type="AlphaFoldDB" id="A0A1C2EFF8"/>
<organism evidence="1 2">
    <name type="scientific">Pseudomonas graminis</name>
    <dbReference type="NCBI Taxonomy" id="158627"/>
    <lineage>
        <taxon>Bacteria</taxon>
        <taxon>Pseudomonadati</taxon>
        <taxon>Pseudomonadota</taxon>
        <taxon>Gammaproteobacteria</taxon>
        <taxon>Pseudomonadales</taxon>
        <taxon>Pseudomonadaceae</taxon>
        <taxon>Pseudomonas</taxon>
    </lineage>
</organism>
<dbReference type="OrthoDB" id="8912133at2"/>
<protein>
    <submittedName>
        <fullName evidence="1">Uncharacterized protein</fullName>
    </submittedName>
</protein>
<accession>A0A1C2EFF8</accession>
<sequence>MQMTTDSFIYNPCDEEEDDMALACCYGSSTGDLFLLARFPDEDEVDITFRDDTIHVEDNITVTLSATRLLVEINAADAKPLGGDATYDITHSTPANELTELDATLRIILSGVGTYVSQIN</sequence>
<reference evidence="1 2" key="1">
    <citation type="submission" date="2016-08" db="EMBL/GenBank/DDBJ databases">
        <title>Whole genome sequence of Pseudomonas graminis strain UASWS1507, a potential biological control agent for agriculture.</title>
        <authorList>
            <person name="Crovadore J."/>
            <person name="Calmin G."/>
            <person name="Chablais R."/>
            <person name="Cochard B."/>
            <person name="Lefort F."/>
        </authorList>
    </citation>
    <scope>NUCLEOTIDE SEQUENCE [LARGE SCALE GENOMIC DNA]</scope>
    <source>
        <strain evidence="1 2">UASWS1507</strain>
    </source>
</reference>
<evidence type="ECO:0000313" key="1">
    <source>
        <dbReference type="EMBL" id="OCX25729.1"/>
    </source>
</evidence>
<dbReference type="EMBL" id="MDEN01000046">
    <property type="protein sequence ID" value="OCX25729.1"/>
    <property type="molecule type" value="Genomic_DNA"/>
</dbReference>
<name>A0A1C2EFF8_9PSED</name>
<comment type="caution">
    <text evidence="1">The sequence shown here is derived from an EMBL/GenBank/DDBJ whole genome shotgun (WGS) entry which is preliminary data.</text>
</comment>
<proteinExistence type="predicted"/>
<gene>
    <name evidence="1" type="ORF">BBI10_00990</name>
</gene>
<dbReference type="RefSeq" id="WP_065986159.1">
    <property type="nucleotide sequence ID" value="NZ_MDEN01000046.1"/>
</dbReference>
<dbReference type="Proteomes" id="UP000095143">
    <property type="component" value="Unassembled WGS sequence"/>
</dbReference>
<evidence type="ECO:0000313" key="2">
    <source>
        <dbReference type="Proteomes" id="UP000095143"/>
    </source>
</evidence>